<dbReference type="EMBL" id="PQAP01000031">
    <property type="protein sequence ID" value="PWB74484.1"/>
    <property type="molecule type" value="Genomic_DNA"/>
</dbReference>
<feature type="transmembrane region" description="Helical" evidence="1">
    <location>
        <begin position="40"/>
        <end position="58"/>
    </location>
</feature>
<organism evidence="2 3">
    <name type="scientific">candidate division GN15 bacterium</name>
    <dbReference type="NCBI Taxonomy" id="2072418"/>
    <lineage>
        <taxon>Bacteria</taxon>
        <taxon>candidate division GN15</taxon>
    </lineage>
</organism>
<proteinExistence type="predicted"/>
<feature type="transmembrane region" description="Helical" evidence="1">
    <location>
        <begin position="100"/>
        <end position="118"/>
    </location>
</feature>
<name>A0A855X9Q1_9BACT</name>
<sequence length="188" mass="18985">MRKLGLVLALCGIMASSGVGQERARQITARNGAVAFKKSFLWTFVPVAIGGGIVLKGVQGNSNTGLIVAGTTIGGLGLLVGPSAGHIYAGRPHPVSGMGLRLLIGVVGGAAVLGIAIGESMGGDDFSGTASVAGVSGAAIIGSVVYDIATASRSAERYNQNHGLASWRIQPGYFAQQKALGLRLSVHF</sequence>
<keyword evidence="1" id="KW-1133">Transmembrane helix</keyword>
<keyword evidence="1" id="KW-0812">Transmembrane</keyword>
<evidence type="ECO:0000313" key="3">
    <source>
        <dbReference type="Proteomes" id="UP000250918"/>
    </source>
</evidence>
<protein>
    <submittedName>
        <fullName evidence="2">Uncharacterized protein</fullName>
    </submittedName>
</protein>
<feature type="transmembrane region" description="Helical" evidence="1">
    <location>
        <begin position="65"/>
        <end position="88"/>
    </location>
</feature>
<reference evidence="2 3" key="1">
    <citation type="journal article" date="2018" name="ISME J.">
        <title>A methanotrophic archaeon couples anaerobic oxidation of methane to Fe(III) reduction.</title>
        <authorList>
            <person name="Cai C."/>
            <person name="Leu A.O."/>
            <person name="Xie G.J."/>
            <person name="Guo J."/>
            <person name="Feng Y."/>
            <person name="Zhao J.X."/>
            <person name="Tyson G.W."/>
            <person name="Yuan Z."/>
            <person name="Hu S."/>
        </authorList>
    </citation>
    <scope>NUCLEOTIDE SEQUENCE [LARGE SCALE GENOMIC DNA]</scope>
    <source>
        <strain evidence="2">FeB_12</strain>
    </source>
</reference>
<evidence type="ECO:0000256" key="1">
    <source>
        <dbReference type="SAM" id="Phobius"/>
    </source>
</evidence>
<comment type="caution">
    <text evidence="2">The sequence shown here is derived from an EMBL/GenBank/DDBJ whole genome shotgun (WGS) entry which is preliminary data.</text>
</comment>
<evidence type="ECO:0000313" key="2">
    <source>
        <dbReference type="EMBL" id="PWB74484.1"/>
    </source>
</evidence>
<gene>
    <name evidence="2" type="ORF">C3F09_03900</name>
</gene>
<accession>A0A855X9Q1</accession>
<keyword evidence="1" id="KW-0472">Membrane</keyword>
<dbReference type="Proteomes" id="UP000250918">
    <property type="component" value="Unassembled WGS sequence"/>
</dbReference>
<dbReference type="AlphaFoldDB" id="A0A855X9Q1"/>